<dbReference type="PANTHER" id="PTHR24410">
    <property type="entry name" value="HL07962P-RELATED"/>
    <property type="match status" value="1"/>
</dbReference>
<dbReference type="PANTHER" id="PTHR24410:SF23">
    <property type="entry name" value="BTB DOMAIN-CONTAINING PROTEIN-RELATED"/>
    <property type="match status" value="1"/>
</dbReference>
<dbReference type="SUPFAM" id="SSF54695">
    <property type="entry name" value="POZ domain"/>
    <property type="match status" value="1"/>
</dbReference>
<dbReference type="Proteomes" id="UP001149090">
    <property type="component" value="Unassembled WGS sequence"/>
</dbReference>
<proteinExistence type="predicted"/>
<dbReference type="Gene3D" id="3.30.710.10">
    <property type="entry name" value="Potassium Channel Kv1.1, Chain A"/>
    <property type="match status" value="1"/>
</dbReference>
<dbReference type="EMBL" id="JAPDFW010000058">
    <property type="protein sequence ID" value="KAJ5077476.1"/>
    <property type="molecule type" value="Genomic_DNA"/>
</dbReference>
<comment type="caution">
    <text evidence="3">The sequence shown here is derived from an EMBL/GenBank/DDBJ whole genome shotgun (WGS) entry which is preliminary data.</text>
</comment>
<dbReference type="SMART" id="SM00225">
    <property type="entry name" value="BTB"/>
    <property type="match status" value="1"/>
</dbReference>
<dbReference type="InterPro" id="IPR000210">
    <property type="entry name" value="BTB/POZ_dom"/>
</dbReference>
<feature type="domain" description="BTB" evidence="1">
    <location>
        <begin position="26"/>
        <end position="93"/>
    </location>
</feature>
<dbReference type="InterPro" id="IPR051481">
    <property type="entry name" value="BTB-POZ/Galectin-3-binding"/>
</dbReference>
<dbReference type="Pfam" id="PF00651">
    <property type="entry name" value="BTB"/>
    <property type="match status" value="1"/>
</dbReference>
<dbReference type="AlphaFoldDB" id="A0A9Q0LRP0"/>
<organism evidence="3 4">
    <name type="scientific">Anaeramoeba ignava</name>
    <name type="common">Anaerobic marine amoeba</name>
    <dbReference type="NCBI Taxonomy" id="1746090"/>
    <lineage>
        <taxon>Eukaryota</taxon>
        <taxon>Metamonada</taxon>
        <taxon>Anaeramoebidae</taxon>
        <taxon>Anaeramoeba</taxon>
    </lineage>
</organism>
<dbReference type="InterPro" id="IPR011705">
    <property type="entry name" value="BACK"/>
</dbReference>
<sequence length="507" mass="60112">MNQTFSNFQELSQNLFKLFNQQNFLSDFEIEVKNQFKFYCHKSILYSRSPFFKEFFENETTKNQKNFRLNSVKKEAMEKVLIFIYSGTVELNDDTVLDVMLLSNKLRIQRLQEFSQEFFQKKLSIQNILQVYDISLQFNSQLKNKCVKFMNKNMSQILKEGRYSDLSSFSMKEILKSNQFIIKKESELMKFLLKWNEFFEANLTEKNKINENDEKKEKKEDDSKYFFKLEENKENKENKEEKDNFFKYIRFIDFSPDELFEYKEYIPKEVLLDIFSLKTVSSLNQRKIFMNFSSNPLFEGSLIYTPRINFFTKSKILSDERNQKSINYYIFKLSQWLGSTDFLNSCSLCFRATRDDFSAERFHAQCDEQGPTLVFYQTPKNFIYGGFTTAGWKDPIDGYFVTDPNAFIFLINNPESNYPAEKFANTEEEHALFYKKDRGPTFGDSDSTSDSLLTDHFAGFGYSYKNPTSDDFDPLKESTFFAGSDIKNKLMEIEVFCLIDSKKEKLN</sequence>
<dbReference type="Pfam" id="PF07534">
    <property type="entry name" value="TLD"/>
    <property type="match status" value="1"/>
</dbReference>
<dbReference type="Pfam" id="PF07707">
    <property type="entry name" value="BACK"/>
    <property type="match status" value="1"/>
</dbReference>
<evidence type="ECO:0000313" key="3">
    <source>
        <dbReference type="EMBL" id="KAJ5077476.1"/>
    </source>
</evidence>
<feature type="domain" description="TLDc" evidence="2">
    <location>
        <begin position="325"/>
        <end position="499"/>
    </location>
</feature>
<dbReference type="InterPro" id="IPR006571">
    <property type="entry name" value="TLDc_dom"/>
</dbReference>
<dbReference type="PROSITE" id="PS50097">
    <property type="entry name" value="BTB"/>
    <property type="match status" value="1"/>
</dbReference>
<keyword evidence="4" id="KW-1185">Reference proteome</keyword>
<evidence type="ECO:0000313" key="4">
    <source>
        <dbReference type="Proteomes" id="UP001149090"/>
    </source>
</evidence>
<dbReference type="Gene3D" id="1.25.40.420">
    <property type="match status" value="1"/>
</dbReference>
<evidence type="ECO:0000259" key="1">
    <source>
        <dbReference type="PROSITE" id="PS50097"/>
    </source>
</evidence>
<accession>A0A9Q0LRP0</accession>
<dbReference type="PROSITE" id="PS51886">
    <property type="entry name" value="TLDC"/>
    <property type="match status" value="1"/>
</dbReference>
<evidence type="ECO:0000259" key="2">
    <source>
        <dbReference type="PROSITE" id="PS51886"/>
    </source>
</evidence>
<name>A0A9Q0LRP0_ANAIG</name>
<dbReference type="InterPro" id="IPR011333">
    <property type="entry name" value="SKP1/BTB/POZ_sf"/>
</dbReference>
<gene>
    <name evidence="3" type="ORF">M0811_05999</name>
</gene>
<dbReference type="CDD" id="cd18186">
    <property type="entry name" value="BTB_POZ_ZBTB_KLHL-like"/>
    <property type="match status" value="1"/>
</dbReference>
<protein>
    <submittedName>
        <fullName evidence="3">Pep-cterm sorting domain-containing protein</fullName>
    </submittedName>
</protein>
<dbReference type="OrthoDB" id="10249567at2759"/>
<reference evidence="3" key="1">
    <citation type="submission" date="2022-10" db="EMBL/GenBank/DDBJ databases">
        <title>Novel sulphate-reducing endosymbionts in the free-living metamonad Anaeramoeba.</title>
        <authorList>
            <person name="Jerlstrom-Hultqvist J."/>
            <person name="Cepicka I."/>
            <person name="Gallot-Lavallee L."/>
            <person name="Salas-Leiva D."/>
            <person name="Curtis B.A."/>
            <person name="Zahonova K."/>
            <person name="Pipaliya S."/>
            <person name="Dacks J."/>
            <person name="Roger A.J."/>
        </authorList>
    </citation>
    <scope>NUCLEOTIDE SEQUENCE</scope>
    <source>
        <strain evidence="3">BMAN</strain>
    </source>
</reference>